<organism evidence="9 10">
    <name type="scientific">Actinomadura namibiensis</name>
    <dbReference type="NCBI Taxonomy" id="182080"/>
    <lineage>
        <taxon>Bacteria</taxon>
        <taxon>Bacillati</taxon>
        <taxon>Actinomycetota</taxon>
        <taxon>Actinomycetes</taxon>
        <taxon>Streptosporangiales</taxon>
        <taxon>Thermomonosporaceae</taxon>
        <taxon>Actinomadura</taxon>
    </lineage>
</organism>
<keyword evidence="10" id="KW-1185">Reference proteome</keyword>
<comment type="subcellular location">
    <subcellularLocation>
        <location evidence="1">Periplasm</location>
    </subcellularLocation>
</comment>
<accession>A0A7W3LQW1</accession>
<name>A0A7W3LQW1_ACTNM</name>
<dbReference type="PANTHER" id="PTHR33428">
    <property type="entry name" value="CHLOROPHYLLASE-2, CHLOROPLASTIC"/>
    <property type="match status" value="1"/>
</dbReference>
<proteinExistence type="predicted"/>
<evidence type="ECO:0000313" key="10">
    <source>
        <dbReference type="Proteomes" id="UP000572680"/>
    </source>
</evidence>
<feature type="domain" description="PET hydrolase/cutinase-like" evidence="8">
    <location>
        <begin position="24"/>
        <end position="213"/>
    </location>
</feature>
<evidence type="ECO:0000256" key="4">
    <source>
        <dbReference type="ARBA" id="ARBA00033707"/>
    </source>
</evidence>
<evidence type="ECO:0000256" key="5">
    <source>
        <dbReference type="ARBA" id="ARBA00033764"/>
    </source>
</evidence>
<dbReference type="Pfam" id="PF12740">
    <property type="entry name" value="PETase"/>
    <property type="match status" value="1"/>
</dbReference>
<evidence type="ECO:0000256" key="2">
    <source>
        <dbReference type="ARBA" id="ARBA00022764"/>
    </source>
</evidence>
<evidence type="ECO:0000313" key="9">
    <source>
        <dbReference type="EMBL" id="MBA8952582.1"/>
    </source>
</evidence>
<evidence type="ECO:0000256" key="6">
    <source>
        <dbReference type="ARBA" id="ARBA00033780"/>
    </source>
</evidence>
<dbReference type="GO" id="GO:0016787">
    <property type="term" value="F:hydrolase activity"/>
    <property type="evidence" value="ECO:0007669"/>
    <property type="project" value="UniProtKB-KW"/>
</dbReference>
<dbReference type="Proteomes" id="UP000572680">
    <property type="component" value="Unassembled WGS sequence"/>
</dbReference>
<dbReference type="GO" id="GO:0042597">
    <property type="term" value="C:periplasmic space"/>
    <property type="evidence" value="ECO:0007669"/>
    <property type="project" value="UniProtKB-SubCell"/>
</dbReference>
<evidence type="ECO:0000256" key="1">
    <source>
        <dbReference type="ARBA" id="ARBA00004418"/>
    </source>
</evidence>
<keyword evidence="9" id="KW-0378">Hydrolase</keyword>
<keyword evidence="2" id="KW-0574">Periplasm</keyword>
<dbReference type="SUPFAM" id="SSF53474">
    <property type="entry name" value="alpha/beta-Hydrolases"/>
    <property type="match status" value="1"/>
</dbReference>
<dbReference type="EMBL" id="JACJIA010000005">
    <property type="protein sequence ID" value="MBA8952582.1"/>
    <property type="molecule type" value="Genomic_DNA"/>
</dbReference>
<evidence type="ECO:0000259" key="8">
    <source>
        <dbReference type="Pfam" id="PF12740"/>
    </source>
</evidence>
<dbReference type="Gene3D" id="3.40.50.1820">
    <property type="entry name" value="alpha/beta hydrolase"/>
    <property type="match status" value="1"/>
</dbReference>
<dbReference type="InterPro" id="IPR029058">
    <property type="entry name" value="AB_hydrolase_fold"/>
</dbReference>
<comment type="catalytic activity">
    <reaction evidence="4">
        <text>(ethylene terephthalate)(n) + H2O = (ethylene terephthalate)(n-1) + 4-[(2-hydroxyethoxy)carbonyl]benzoate + H(+)</text>
        <dbReference type="Rhea" id="RHEA:49528"/>
        <dbReference type="Rhea" id="RHEA-COMP:12420"/>
        <dbReference type="Rhea" id="RHEA-COMP:12421"/>
        <dbReference type="ChEBI" id="CHEBI:15377"/>
        <dbReference type="ChEBI" id="CHEBI:15378"/>
        <dbReference type="ChEBI" id="CHEBI:131701"/>
        <dbReference type="ChEBI" id="CHEBI:131704"/>
        <dbReference type="EC" id="3.1.1.101"/>
    </reaction>
    <physiologicalReaction direction="left-to-right" evidence="4">
        <dbReference type="Rhea" id="RHEA:49529"/>
    </physiologicalReaction>
</comment>
<comment type="caution">
    <text evidence="9">The sequence shown here is derived from an EMBL/GenBank/DDBJ whole genome shotgun (WGS) entry which is preliminary data.</text>
</comment>
<gene>
    <name evidence="9" type="ORF">HNR61_004228</name>
</gene>
<dbReference type="PANTHER" id="PTHR33428:SF14">
    <property type="entry name" value="CARBOXYLESTERASE TYPE B DOMAIN-CONTAINING PROTEIN"/>
    <property type="match status" value="1"/>
</dbReference>
<evidence type="ECO:0000256" key="3">
    <source>
        <dbReference type="ARBA" id="ARBA00033629"/>
    </source>
</evidence>
<feature type="chain" id="PRO_5031545435" description="poly(ethylene terephthalate) hydrolase" evidence="7">
    <location>
        <begin position="19"/>
        <end position="292"/>
    </location>
</feature>
<keyword evidence="7" id="KW-0732">Signal</keyword>
<dbReference type="RefSeq" id="WP_246443248.1">
    <property type="nucleotide sequence ID" value="NZ_BAAALP010000005.1"/>
</dbReference>
<sequence length="292" mass="29967">MIVSLLALTALLSPPARAAIDLSAPGPDPVGYSDVSVSAAGRSFSARMWYPASSAGQNTPVAAGRFPVVSFGHGFVQSVTTYSSTTSHLASWGLIVVAPKSQGGLFPSHSAFALDLNAALSWAVAQDTTAGSRLAGHVRTDRLALSGHSMGGGASILAAAQNPAVTTVANLAAAETNPSAVSAAARVAAPMQLVGGTNDTIVPLSNQQNMYNAKPAPKQLRAIVGGFHCGFIDSSGFGCDSGQITRAAQLSITRRVLTAWFLYYLRGDTSVHDQVWGPGATSDPAVRFTGQQ</sequence>
<comment type="catalytic activity">
    <reaction evidence="3">
        <text>a butanoate ester + H2O = an aliphatic alcohol + butanoate + H(+)</text>
        <dbReference type="Rhea" id="RHEA:47348"/>
        <dbReference type="ChEBI" id="CHEBI:2571"/>
        <dbReference type="ChEBI" id="CHEBI:15377"/>
        <dbReference type="ChEBI" id="CHEBI:15378"/>
        <dbReference type="ChEBI" id="CHEBI:17968"/>
        <dbReference type="ChEBI" id="CHEBI:50477"/>
    </reaction>
    <physiologicalReaction direction="left-to-right" evidence="3">
        <dbReference type="Rhea" id="RHEA:47349"/>
    </physiologicalReaction>
</comment>
<dbReference type="InterPro" id="IPR041127">
    <property type="entry name" value="PET_hydrolase/cutinase-like"/>
</dbReference>
<reference evidence="9 10" key="1">
    <citation type="submission" date="2020-08" db="EMBL/GenBank/DDBJ databases">
        <title>Genomic Encyclopedia of Type Strains, Phase IV (KMG-IV): sequencing the most valuable type-strain genomes for metagenomic binning, comparative biology and taxonomic classification.</title>
        <authorList>
            <person name="Goeker M."/>
        </authorList>
    </citation>
    <scope>NUCLEOTIDE SEQUENCE [LARGE SCALE GENOMIC DNA]</scope>
    <source>
        <strain evidence="9 10">DSM 44197</strain>
    </source>
</reference>
<dbReference type="AlphaFoldDB" id="A0A7W3LQW1"/>
<protein>
    <recommendedName>
        <fullName evidence="5">poly(ethylene terephthalate) hydrolase</fullName>
        <ecNumber evidence="5">3.1.1.101</ecNumber>
    </recommendedName>
    <alternativeName>
        <fullName evidence="6">Poly(ethylene terephthalate) hydrolase</fullName>
    </alternativeName>
</protein>
<evidence type="ECO:0000256" key="7">
    <source>
        <dbReference type="SAM" id="SignalP"/>
    </source>
</evidence>
<dbReference type="EC" id="3.1.1.101" evidence="5"/>
<feature type="signal peptide" evidence="7">
    <location>
        <begin position="1"/>
        <end position="18"/>
    </location>
</feature>